<dbReference type="PANTHER" id="PTHR10953:SF102">
    <property type="entry name" value="ADENYLYLTRANSFERASE AND SULFURTRANSFERASE MOCS3"/>
    <property type="match status" value="1"/>
</dbReference>
<dbReference type="Gene3D" id="3.40.250.10">
    <property type="entry name" value="Rhodanese-like domain"/>
    <property type="match status" value="1"/>
</dbReference>
<dbReference type="Proteomes" id="UP000839631">
    <property type="component" value="Unassembled WGS sequence"/>
</dbReference>
<accession>A0A3Z6QU11</accession>
<evidence type="ECO:0000256" key="10">
    <source>
        <dbReference type="ARBA" id="ARBA00073635"/>
    </source>
</evidence>
<evidence type="ECO:0000256" key="4">
    <source>
        <dbReference type="ARBA" id="ARBA00022741"/>
    </source>
</evidence>
<protein>
    <recommendedName>
        <fullName evidence="10">Molybdopterin-synthase adenylyltransferase</fullName>
        <ecNumber evidence="9">2.7.7.80</ecNumber>
    </recommendedName>
    <alternativeName>
        <fullName evidence="13">MoaD protein adenylase</fullName>
    </alternativeName>
    <alternativeName>
        <fullName evidence="11">Molybdopterin-converting factor subunit 1 adenylase</fullName>
    </alternativeName>
    <alternativeName>
        <fullName evidence="12">Sulfur carrier protein MoaD adenylyltransferase</fullName>
    </alternativeName>
</protein>
<dbReference type="PROSITE" id="PS50206">
    <property type="entry name" value="RHODANESE_3"/>
    <property type="match status" value="1"/>
</dbReference>
<evidence type="ECO:0000256" key="12">
    <source>
        <dbReference type="ARBA" id="ARBA00075328"/>
    </source>
</evidence>
<dbReference type="GO" id="GO:0004792">
    <property type="term" value="F:thiosulfate-cyanide sulfurtransferase activity"/>
    <property type="evidence" value="ECO:0007669"/>
    <property type="project" value="TreeGrafter"/>
</dbReference>
<evidence type="ECO:0000256" key="6">
    <source>
        <dbReference type="ARBA" id="ARBA00052218"/>
    </source>
</evidence>
<dbReference type="GO" id="GO:0008146">
    <property type="term" value="F:sulfotransferase activity"/>
    <property type="evidence" value="ECO:0007669"/>
    <property type="project" value="TreeGrafter"/>
</dbReference>
<evidence type="ECO:0000256" key="3">
    <source>
        <dbReference type="ARBA" id="ARBA00022679"/>
    </source>
</evidence>
<dbReference type="CDD" id="cd00158">
    <property type="entry name" value="RHOD"/>
    <property type="match status" value="1"/>
</dbReference>
<reference evidence="15" key="1">
    <citation type="submission" date="2018-09" db="EMBL/GenBank/DDBJ databases">
        <authorList>
            <person name="Ashton P.M."/>
            <person name="Dallman T."/>
            <person name="Nair S."/>
            <person name="De Pinna E."/>
            <person name="Peters T."/>
            <person name="Grant K."/>
        </authorList>
    </citation>
    <scope>NUCLEOTIDE SEQUENCE [LARGE SCALE GENOMIC DNA]</scope>
    <source>
        <strain evidence="16">140692</strain>
        <strain evidence="15">412099</strain>
    </source>
</reference>
<comment type="pathway">
    <text evidence="1">Cofactor biosynthesis; molybdopterin biosynthesis.</text>
</comment>
<dbReference type="InterPro" id="IPR035985">
    <property type="entry name" value="Ubiquitin-activating_enz"/>
</dbReference>
<organism evidence="15">
    <name type="scientific">Salmonella enterica subsp. enterica serovar Java</name>
    <dbReference type="NCBI Taxonomy" id="224729"/>
    <lineage>
        <taxon>Bacteria</taxon>
        <taxon>Pseudomonadati</taxon>
        <taxon>Pseudomonadota</taxon>
        <taxon>Gammaproteobacteria</taxon>
        <taxon>Enterobacterales</taxon>
        <taxon>Enterobacteriaceae</taxon>
        <taxon>Salmonella</taxon>
    </lineage>
</organism>
<evidence type="ECO:0000256" key="13">
    <source>
        <dbReference type="ARBA" id="ARBA00078531"/>
    </source>
</evidence>
<dbReference type="Pfam" id="PF00581">
    <property type="entry name" value="Rhodanese"/>
    <property type="match status" value="1"/>
</dbReference>
<dbReference type="CDD" id="cd00757">
    <property type="entry name" value="ThiF_MoeB_HesA_family"/>
    <property type="match status" value="1"/>
</dbReference>
<dbReference type="FunFam" id="3.40.50.720:FF:000033">
    <property type="entry name" value="Adenylyltransferase and sulfurtransferase MOCS3"/>
    <property type="match status" value="1"/>
</dbReference>
<comment type="similarity">
    <text evidence="2">Belongs to the HesA/MoeB/ThiF family.</text>
</comment>
<dbReference type="SMART" id="SM00450">
    <property type="entry name" value="RHOD"/>
    <property type="match status" value="1"/>
</dbReference>
<dbReference type="InterPro" id="IPR036873">
    <property type="entry name" value="Rhodanese-like_dom_sf"/>
</dbReference>
<evidence type="ECO:0000259" key="14">
    <source>
        <dbReference type="PROSITE" id="PS50206"/>
    </source>
</evidence>
<evidence type="ECO:0000256" key="9">
    <source>
        <dbReference type="ARBA" id="ARBA00066884"/>
    </source>
</evidence>
<dbReference type="AlphaFoldDB" id="A0A3Z6QU11"/>
<dbReference type="InterPro" id="IPR045886">
    <property type="entry name" value="ThiF/MoeB/HesA"/>
</dbReference>
<gene>
    <name evidence="15" type="ORF">D6K54_27535</name>
    <name evidence="16" type="ORF">D6S17_28305</name>
</gene>
<sequence>MDDKIIDYNRYSRQILMPEIGVSGQIKLLESKVLIVGCGGLGAPVSLYLTAAGIGTIGLVEYDTVDKSNLQRQILYATDDIGKEKIKLAKKRLEALSPNTKIKLYNEKFSVNNALEIISDYDVVVDCTDNFNVRYIIGDACYIAGIPEIYGAVFRFDGQVAILNTENSPTYRELFPVKPFSMDIMKASEGGVIGTLPGIIGAIQANETIKYIVGTGDTLDGKLLLLNALSMRFKTINLSCGSARKDKNNYKNYFYSQNQIEEINITTTTKEIRLKNLSDFLPKNNVLLIDVREPFEFDLNAIKNSVNIPLYSISNKIKEISVSSKNKKIILYCNTGDRSRQAANILKARNINSFIVIPD</sequence>
<dbReference type="GO" id="GO:0005829">
    <property type="term" value="C:cytosol"/>
    <property type="evidence" value="ECO:0007669"/>
    <property type="project" value="TreeGrafter"/>
</dbReference>
<evidence type="ECO:0000313" key="16">
    <source>
        <dbReference type="EMBL" id="EBY8645354.1"/>
    </source>
</evidence>
<dbReference type="EC" id="2.7.7.80" evidence="9"/>
<dbReference type="GO" id="GO:0061605">
    <property type="term" value="F:molybdopterin-synthase adenylyltransferase activity"/>
    <property type="evidence" value="ECO:0007669"/>
    <property type="project" value="UniProtKB-EC"/>
</dbReference>
<dbReference type="SUPFAM" id="SSF69572">
    <property type="entry name" value="Activating enzymes of the ubiquitin-like proteins"/>
    <property type="match status" value="1"/>
</dbReference>
<keyword evidence="3" id="KW-0808">Transferase</keyword>
<feature type="domain" description="Rhodanese" evidence="14">
    <location>
        <begin position="282"/>
        <end position="349"/>
    </location>
</feature>
<comment type="catalytic activity">
    <reaction evidence="6">
        <text>[molybdopterin-synthase sulfur-carrier protein]-C-terminal Gly-Gly + ATP + H(+) = [molybdopterin-synthase sulfur-carrier protein]-C-terminal Gly-Gly-AMP + diphosphate</text>
        <dbReference type="Rhea" id="RHEA:43616"/>
        <dbReference type="Rhea" id="RHEA-COMP:12159"/>
        <dbReference type="Rhea" id="RHEA-COMP:12202"/>
        <dbReference type="ChEBI" id="CHEBI:15378"/>
        <dbReference type="ChEBI" id="CHEBI:30616"/>
        <dbReference type="ChEBI" id="CHEBI:33019"/>
        <dbReference type="ChEBI" id="CHEBI:90618"/>
        <dbReference type="ChEBI" id="CHEBI:90778"/>
        <dbReference type="EC" id="2.7.7.80"/>
    </reaction>
</comment>
<dbReference type="InterPro" id="IPR000594">
    <property type="entry name" value="ThiF_NAD_FAD-bd"/>
</dbReference>
<evidence type="ECO:0000313" key="15">
    <source>
        <dbReference type="EMBL" id="EAC0790409.1"/>
    </source>
</evidence>
<proteinExistence type="inferred from homology"/>
<dbReference type="EMBL" id="AAAGSE010000084">
    <property type="protein sequence ID" value="EAC0790409.1"/>
    <property type="molecule type" value="Genomic_DNA"/>
</dbReference>
<keyword evidence="5" id="KW-0067">ATP-binding</keyword>
<name>A0A3Z6QU11_SALEB</name>
<dbReference type="Gene3D" id="3.40.50.720">
    <property type="entry name" value="NAD(P)-binding Rossmann-like Domain"/>
    <property type="match status" value="1"/>
</dbReference>
<dbReference type="Pfam" id="PF00899">
    <property type="entry name" value="ThiF"/>
    <property type="match status" value="1"/>
</dbReference>
<dbReference type="InterPro" id="IPR001763">
    <property type="entry name" value="Rhodanese-like_dom"/>
</dbReference>
<evidence type="ECO:0000256" key="11">
    <source>
        <dbReference type="ARBA" id="ARBA00075110"/>
    </source>
</evidence>
<dbReference type="GO" id="GO:0008641">
    <property type="term" value="F:ubiquitin-like modifier activating enzyme activity"/>
    <property type="evidence" value="ECO:0007669"/>
    <property type="project" value="InterPro"/>
</dbReference>
<dbReference type="PANTHER" id="PTHR10953">
    <property type="entry name" value="UBIQUITIN-ACTIVATING ENZYME E1"/>
    <property type="match status" value="1"/>
</dbReference>
<comment type="subunit">
    <text evidence="8">Homodimer. Forms a stable heterotetrameric complex of 2 MoeB and 2 MoaD during adenylation of MoaD.</text>
</comment>
<evidence type="ECO:0000256" key="5">
    <source>
        <dbReference type="ARBA" id="ARBA00022840"/>
    </source>
</evidence>
<dbReference type="EMBL" id="AAHPHN010000106">
    <property type="protein sequence ID" value="EBY8645354.1"/>
    <property type="molecule type" value="Genomic_DNA"/>
</dbReference>
<evidence type="ECO:0000256" key="8">
    <source>
        <dbReference type="ARBA" id="ARBA00063809"/>
    </source>
</evidence>
<keyword evidence="4" id="KW-0547">Nucleotide-binding</keyword>
<evidence type="ECO:0000256" key="1">
    <source>
        <dbReference type="ARBA" id="ARBA00005046"/>
    </source>
</evidence>
<comment type="function">
    <text evidence="7">Catalyzes the adenylation by ATP of the carboxyl group of the C-terminal glycine of sulfur carrier protein MoaD.</text>
</comment>
<evidence type="ECO:0000256" key="7">
    <source>
        <dbReference type="ARBA" id="ARBA00055169"/>
    </source>
</evidence>
<dbReference type="GO" id="GO:0005524">
    <property type="term" value="F:ATP binding"/>
    <property type="evidence" value="ECO:0007669"/>
    <property type="project" value="UniProtKB-KW"/>
</dbReference>
<comment type="caution">
    <text evidence="15">The sequence shown here is derived from an EMBL/GenBank/DDBJ whole genome shotgun (WGS) entry which is preliminary data.</text>
</comment>
<evidence type="ECO:0000256" key="2">
    <source>
        <dbReference type="ARBA" id="ARBA00009919"/>
    </source>
</evidence>